<dbReference type="KEGG" id="abas:ACPOL_0320"/>
<evidence type="ECO:0000313" key="3">
    <source>
        <dbReference type="Proteomes" id="UP000253606"/>
    </source>
</evidence>
<organism evidence="2 3">
    <name type="scientific">Acidisarcina polymorpha</name>
    <dbReference type="NCBI Taxonomy" id="2211140"/>
    <lineage>
        <taxon>Bacteria</taxon>
        <taxon>Pseudomonadati</taxon>
        <taxon>Acidobacteriota</taxon>
        <taxon>Terriglobia</taxon>
        <taxon>Terriglobales</taxon>
        <taxon>Acidobacteriaceae</taxon>
        <taxon>Acidisarcina</taxon>
    </lineage>
</organism>
<reference evidence="2 3" key="1">
    <citation type="journal article" date="2018" name="Front. Microbiol.">
        <title>Hydrolytic Capabilities as a Key to Environmental Success: Chitinolytic and Cellulolytic Acidobacteria From Acidic Sub-arctic Soils and Boreal Peatlands.</title>
        <authorList>
            <person name="Belova S.E."/>
            <person name="Ravin N.V."/>
            <person name="Pankratov T.A."/>
            <person name="Rakitin A.L."/>
            <person name="Ivanova A.A."/>
            <person name="Beletsky A.V."/>
            <person name="Mardanov A.V."/>
            <person name="Sinninghe Damste J.S."/>
            <person name="Dedysh S.N."/>
        </authorList>
    </citation>
    <scope>NUCLEOTIDE SEQUENCE [LARGE SCALE GENOMIC DNA]</scope>
    <source>
        <strain evidence="2 3">SBC82</strain>
    </source>
</reference>
<feature type="compositionally biased region" description="Polar residues" evidence="1">
    <location>
        <begin position="41"/>
        <end position="56"/>
    </location>
</feature>
<proteinExistence type="predicted"/>
<dbReference type="Proteomes" id="UP000253606">
    <property type="component" value="Chromosome"/>
</dbReference>
<name>A0A2Z5FSD2_9BACT</name>
<dbReference type="AlphaFoldDB" id="A0A2Z5FSD2"/>
<evidence type="ECO:0000256" key="1">
    <source>
        <dbReference type="SAM" id="MobiDB-lite"/>
    </source>
</evidence>
<keyword evidence="3" id="KW-1185">Reference proteome</keyword>
<dbReference type="EMBL" id="CP030840">
    <property type="protein sequence ID" value="AXC09703.1"/>
    <property type="molecule type" value="Genomic_DNA"/>
</dbReference>
<protein>
    <submittedName>
        <fullName evidence="2">Uncharacterized protein</fullName>
    </submittedName>
</protein>
<sequence length="56" mass="5784">MKNSNAIQTDTGTNVEQIPTATLCVLDRRLAKAIPIPDPSAQATDASSPCASGVSR</sequence>
<feature type="region of interest" description="Disordered" evidence="1">
    <location>
        <begin position="37"/>
        <end position="56"/>
    </location>
</feature>
<gene>
    <name evidence="2" type="ORF">ACPOL_0320</name>
</gene>
<accession>A0A2Z5FSD2</accession>
<evidence type="ECO:0000313" key="2">
    <source>
        <dbReference type="EMBL" id="AXC09703.1"/>
    </source>
</evidence>